<dbReference type="AlphaFoldDB" id="A0A0D8XX37"/>
<proteinExistence type="predicted"/>
<gene>
    <name evidence="2" type="ORF">DICVIV_04782</name>
</gene>
<organism evidence="2 3">
    <name type="scientific">Dictyocaulus viviparus</name>
    <name type="common">Bovine lungworm</name>
    <dbReference type="NCBI Taxonomy" id="29172"/>
    <lineage>
        <taxon>Eukaryota</taxon>
        <taxon>Metazoa</taxon>
        <taxon>Ecdysozoa</taxon>
        <taxon>Nematoda</taxon>
        <taxon>Chromadorea</taxon>
        <taxon>Rhabditida</taxon>
        <taxon>Rhabditina</taxon>
        <taxon>Rhabditomorpha</taxon>
        <taxon>Strongyloidea</taxon>
        <taxon>Metastrongylidae</taxon>
        <taxon>Dictyocaulus</taxon>
    </lineage>
</organism>
<evidence type="ECO:0000313" key="2">
    <source>
        <dbReference type="EMBL" id="KJH49075.1"/>
    </source>
</evidence>
<evidence type="ECO:0000256" key="1">
    <source>
        <dbReference type="SAM" id="Coils"/>
    </source>
</evidence>
<dbReference type="EMBL" id="KN716246">
    <property type="protein sequence ID" value="KJH49075.1"/>
    <property type="molecule type" value="Genomic_DNA"/>
</dbReference>
<protein>
    <submittedName>
        <fullName evidence="2">Uncharacterized protein</fullName>
    </submittedName>
</protein>
<keyword evidence="3" id="KW-1185">Reference proteome</keyword>
<keyword evidence="1" id="KW-0175">Coiled coil</keyword>
<reference evidence="2 3" key="1">
    <citation type="submission" date="2013-11" db="EMBL/GenBank/DDBJ databases">
        <title>Draft genome of the bovine lungworm Dictyocaulus viviparus.</title>
        <authorList>
            <person name="Mitreva M."/>
        </authorList>
    </citation>
    <scope>NUCLEOTIDE SEQUENCE [LARGE SCALE GENOMIC DNA]</scope>
    <source>
        <strain evidence="2 3">HannoverDv2000</strain>
    </source>
</reference>
<accession>A0A0D8XX37</accession>
<dbReference type="STRING" id="29172.A0A0D8XX37"/>
<dbReference type="Proteomes" id="UP000053766">
    <property type="component" value="Unassembled WGS sequence"/>
</dbReference>
<feature type="coiled-coil region" evidence="1">
    <location>
        <begin position="339"/>
        <end position="429"/>
    </location>
</feature>
<feature type="coiled-coil region" evidence="1">
    <location>
        <begin position="280"/>
        <end position="307"/>
    </location>
</feature>
<sequence length="442" mass="51066">MSTENAKRITRFSLASDFEPSLEGLESHRYMRRLGECFVMDSEPDSGHPTPRDFENIGDVSESPDVSISPLTSTPIAHRQRETSFHHYVQCGFCTDFGKDFLNVIFRSETYPERVENSSSEIFVESAKQLILTTEKNRQLTKENERILNQTIIWNEEKCNLEKKLRDANMLSDSLRLEVETKNDKIYWLEKRLLSLSNVASDQATDEDCKVSVELRSEKKDVSIQCTPQDGNMNYARRKVSHEEPECWQEDCAFMEMENCEMRNDKKQFFREGGVKTPYYAENGEECKRLNEKINALQLECTNLSEVLVKNDELVKSLSNANMIIAMKEATECDLKLKLEKSEKQIHDLKNTIENMERIVDDKVAETKKLNEDCDKLQKMIGRLTDENVSITVSNEELKKRLSRANNEIEELQSSVANERKTCQAAQEASSNQNDLRVKLTY</sequence>
<evidence type="ECO:0000313" key="3">
    <source>
        <dbReference type="Proteomes" id="UP000053766"/>
    </source>
</evidence>
<name>A0A0D8XX37_DICVI</name>
<reference evidence="3" key="2">
    <citation type="journal article" date="2016" name="Sci. Rep.">
        <title>Dictyocaulus viviparus genome, variome and transcriptome elucidate lungworm biology and support future intervention.</title>
        <authorList>
            <person name="McNulty S.N."/>
            <person name="Strube C."/>
            <person name="Rosa B.A."/>
            <person name="Martin J.C."/>
            <person name="Tyagi R."/>
            <person name="Choi Y.J."/>
            <person name="Wang Q."/>
            <person name="Hallsworth Pepin K."/>
            <person name="Zhang X."/>
            <person name="Ozersky P."/>
            <person name="Wilson R.K."/>
            <person name="Sternberg P.W."/>
            <person name="Gasser R.B."/>
            <person name="Mitreva M."/>
        </authorList>
    </citation>
    <scope>NUCLEOTIDE SEQUENCE [LARGE SCALE GENOMIC DNA]</scope>
    <source>
        <strain evidence="3">HannoverDv2000</strain>
    </source>
</reference>
<dbReference type="OrthoDB" id="5825916at2759"/>